<gene>
    <name evidence="2" type="ORF">DAEQUDRAFT_609345</name>
</gene>
<dbReference type="Gene3D" id="3.20.20.70">
    <property type="entry name" value="Aldolase class I"/>
    <property type="match status" value="1"/>
</dbReference>
<dbReference type="InterPro" id="IPR013785">
    <property type="entry name" value="Aldolase_TIM"/>
</dbReference>
<reference evidence="2 3" key="1">
    <citation type="journal article" date="2016" name="Mol. Biol. Evol.">
        <title>Comparative Genomics of Early-Diverging Mushroom-Forming Fungi Provides Insights into the Origins of Lignocellulose Decay Capabilities.</title>
        <authorList>
            <person name="Nagy L.G."/>
            <person name="Riley R."/>
            <person name="Tritt A."/>
            <person name="Adam C."/>
            <person name="Daum C."/>
            <person name="Floudas D."/>
            <person name="Sun H."/>
            <person name="Yadav J.S."/>
            <person name="Pangilinan J."/>
            <person name="Larsson K.H."/>
            <person name="Matsuura K."/>
            <person name="Barry K."/>
            <person name="Labutti K."/>
            <person name="Kuo R."/>
            <person name="Ohm R.A."/>
            <person name="Bhattacharya S.S."/>
            <person name="Shirouzu T."/>
            <person name="Yoshinaga Y."/>
            <person name="Martin F.M."/>
            <person name="Grigoriev I.V."/>
            <person name="Hibbett D.S."/>
        </authorList>
    </citation>
    <scope>NUCLEOTIDE SEQUENCE [LARGE SCALE GENOMIC DNA]</scope>
    <source>
        <strain evidence="2 3">L-15889</strain>
    </source>
</reference>
<proteinExistence type="predicted"/>
<dbReference type="EMBL" id="KV429128">
    <property type="protein sequence ID" value="KZT64466.1"/>
    <property type="molecule type" value="Genomic_DNA"/>
</dbReference>
<dbReference type="OrthoDB" id="2015515at2759"/>
<dbReference type="Proteomes" id="UP000076727">
    <property type="component" value="Unassembled WGS sequence"/>
</dbReference>
<evidence type="ECO:0000256" key="1">
    <source>
        <dbReference type="SAM" id="MobiDB-lite"/>
    </source>
</evidence>
<feature type="compositionally biased region" description="Basic and acidic residues" evidence="1">
    <location>
        <begin position="80"/>
        <end position="94"/>
    </location>
</feature>
<evidence type="ECO:0000313" key="3">
    <source>
        <dbReference type="Proteomes" id="UP000076727"/>
    </source>
</evidence>
<dbReference type="AlphaFoldDB" id="A0A165LIM6"/>
<organism evidence="2 3">
    <name type="scientific">Daedalea quercina L-15889</name>
    <dbReference type="NCBI Taxonomy" id="1314783"/>
    <lineage>
        <taxon>Eukaryota</taxon>
        <taxon>Fungi</taxon>
        <taxon>Dikarya</taxon>
        <taxon>Basidiomycota</taxon>
        <taxon>Agaricomycotina</taxon>
        <taxon>Agaricomycetes</taxon>
        <taxon>Polyporales</taxon>
        <taxon>Fomitopsis</taxon>
    </lineage>
</organism>
<dbReference type="STRING" id="1314783.A0A165LIM6"/>
<sequence>MSLERYLVDVGADMMSRSSGPHFTFVNPNFHNNVELIVEQALRLVKLFADNHGVVTDRLVISVCSASHHRCPGAMTRLADSGHSERHGCREAPQERAWCQH</sequence>
<evidence type="ECO:0000313" key="2">
    <source>
        <dbReference type="EMBL" id="KZT64466.1"/>
    </source>
</evidence>
<feature type="region of interest" description="Disordered" evidence="1">
    <location>
        <begin position="79"/>
        <end position="101"/>
    </location>
</feature>
<accession>A0A165LIM6</accession>
<keyword evidence="3" id="KW-1185">Reference proteome</keyword>
<protein>
    <submittedName>
        <fullName evidence="2">Uncharacterized protein</fullName>
    </submittedName>
</protein>
<name>A0A165LIM6_9APHY</name>